<organism evidence="1 2">
    <name type="scientific">Paraglaciecola aquimarina</name>
    <dbReference type="NCBI Taxonomy" id="1235557"/>
    <lineage>
        <taxon>Bacteria</taxon>
        <taxon>Pseudomonadati</taxon>
        <taxon>Pseudomonadota</taxon>
        <taxon>Gammaproteobacteria</taxon>
        <taxon>Alteromonadales</taxon>
        <taxon>Alteromonadaceae</taxon>
        <taxon>Paraglaciecola</taxon>
    </lineage>
</organism>
<protein>
    <submittedName>
        <fullName evidence="1">Uncharacterized protein</fullName>
    </submittedName>
</protein>
<dbReference type="EMBL" id="JAWDIO010000002">
    <property type="protein sequence ID" value="MDU0355840.1"/>
    <property type="molecule type" value="Genomic_DNA"/>
</dbReference>
<dbReference type="Gene3D" id="3.40.50.10680">
    <property type="entry name" value="CofD-like domains"/>
    <property type="match status" value="1"/>
</dbReference>
<dbReference type="RefSeq" id="WP_316027360.1">
    <property type="nucleotide sequence ID" value="NZ_JAWDIO010000002.1"/>
</dbReference>
<accession>A0ABU3T0P9</accession>
<comment type="caution">
    <text evidence="1">The sequence shown here is derived from an EMBL/GenBank/DDBJ whole genome shotgun (WGS) entry which is preliminary data.</text>
</comment>
<dbReference type="InterPro" id="IPR038136">
    <property type="entry name" value="CofD-like_dom_sf"/>
</dbReference>
<name>A0ABU3T0P9_9ALTE</name>
<dbReference type="SUPFAM" id="SSF142338">
    <property type="entry name" value="CofD-like"/>
    <property type="match status" value="1"/>
</dbReference>
<dbReference type="Proteomes" id="UP001247805">
    <property type="component" value="Unassembled WGS sequence"/>
</dbReference>
<evidence type="ECO:0000313" key="2">
    <source>
        <dbReference type="Proteomes" id="UP001247805"/>
    </source>
</evidence>
<reference evidence="1 2" key="1">
    <citation type="submission" date="2023-10" db="EMBL/GenBank/DDBJ databases">
        <title>Glaciecola aquimarina strain GGW-M5 nov., isolated from a coastal seawater.</title>
        <authorList>
            <person name="Bayburt H."/>
            <person name="Kim J.M."/>
            <person name="Choi B.J."/>
            <person name="Jeon C.O."/>
        </authorList>
    </citation>
    <scope>NUCLEOTIDE SEQUENCE [LARGE SCALE GENOMIC DNA]</scope>
    <source>
        <strain evidence="1 2">KCTC 32108</strain>
    </source>
</reference>
<proteinExistence type="predicted"/>
<keyword evidence="2" id="KW-1185">Reference proteome</keyword>
<sequence length="115" mass="12622">MLPTGVAQAIAKSDVPKVYVPNLGQDPEQFGTDLAECIRVLIKTLKSDFDSDIAPHKVLNVILIDSQNGHYSGELPKVELKKWGIQLIDIPLVTQQSAPFYDNHLLANALLTLSD</sequence>
<gene>
    <name evidence="1" type="ORF">RS130_19865</name>
</gene>
<evidence type="ECO:0000313" key="1">
    <source>
        <dbReference type="EMBL" id="MDU0355840.1"/>
    </source>
</evidence>